<dbReference type="STRING" id="721133.SAMN05216176_101474"/>
<accession>K2N911</accession>
<dbReference type="OrthoDB" id="8030730at2"/>
<dbReference type="EMBL" id="AMSI01000002">
    <property type="protein sequence ID" value="EKF43983.1"/>
    <property type="molecule type" value="Genomic_DNA"/>
</dbReference>
<evidence type="ECO:0000313" key="4">
    <source>
        <dbReference type="Proteomes" id="UP000007374"/>
    </source>
</evidence>
<name>K2N911_9HYPH</name>
<keyword evidence="1" id="KW-0175">Coiled coil</keyword>
<evidence type="ECO:0000313" key="3">
    <source>
        <dbReference type="EMBL" id="EKF43983.1"/>
    </source>
</evidence>
<feature type="region of interest" description="Disordered" evidence="2">
    <location>
        <begin position="1"/>
        <end position="67"/>
    </location>
</feature>
<dbReference type="Proteomes" id="UP000007374">
    <property type="component" value="Unassembled WGS sequence"/>
</dbReference>
<dbReference type="PATRIC" id="fig|1231190.3.peg.879"/>
<evidence type="ECO:0000256" key="2">
    <source>
        <dbReference type="SAM" id="MobiDB-lite"/>
    </source>
</evidence>
<reference evidence="3 4" key="1">
    <citation type="journal article" date="2012" name="J. Bacteriol.">
        <title>Genome Sequence of Nitratireductor indicus Type Strain C115.</title>
        <authorList>
            <person name="Lai Q."/>
            <person name="Li G."/>
            <person name="Yu Z."/>
            <person name="Shao Z."/>
        </authorList>
    </citation>
    <scope>NUCLEOTIDE SEQUENCE [LARGE SCALE GENOMIC DNA]</scope>
    <source>
        <strain evidence="3 4">C115</strain>
    </source>
</reference>
<proteinExistence type="predicted"/>
<dbReference type="Gene3D" id="1.20.5.1700">
    <property type="match status" value="1"/>
</dbReference>
<sequence length="135" mass="14246">MSKTHRFNTTITLGSRSYPPGSEVPLGGKGGLSPEEAAKFEREFGPWTGKGKESGTGGDQAGSADARAAFDKELQAVTAAFENEVTSLKDRVAELEEQLKLTASERDTLAGDNQILSERIEELEAASEKSNGGAA</sequence>
<protein>
    <submittedName>
        <fullName evidence="3">Uncharacterized protein</fullName>
    </submittedName>
</protein>
<keyword evidence="4" id="KW-1185">Reference proteome</keyword>
<organism evidence="3 4">
    <name type="scientific">Nitratireductor indicus C115</name>
    <dbReference type="NCBI Taxonomy" id="1231190"/>
    <lineage>
        <taxon>Bacteria</taxon>
        <taxon>Pseudomonadati</taxon>
        <taxon>Pseudomonadota</taxon>
        <taxon>Alphaproteobacteria</taxon>
        <taxon>Hyphomicrobiales</taxon>
        <taxon>Phyllobacteriaceae</taxon>
        <taxon>Nitratireductor</taxon>
    </lineage>
</organism>
<comment type="caution">
    <text evidence="3">The sequence shown here is derived from an EMBL/GenBank/DDBJ whole genome shotgun (WGS) entry which is preliminary data.</text>
</comment>
<dbReference type="AlphaFoldDB" id="K2N911"/>
<feature type="coiled-coil region" evidence="1">
    <location>
        <begin position="78"/>
        <end position="126"/>
    </location>
</feature>
<evidence type="ECO:0000256" key="1">
    <source>
        <dbReference type="SAM" id="Coils"/>
    </source>
</evidence>
<dbReference type="RefSeq" id="WP_009756117.1">
    <property type="nucleotide sequence ID" value="NZ_AMSI01000002.1"/>
</dbReference>
<gene>
    <name evidence="3" type="ORF">NA8A_04205</name>
</gene>